<dbReference type="Proteomes" id="UP000256540">
    <property type="component" value="Unassembled WGS sequence"/>
</dbReference>
<feature type="transmembrane region" description="Helical" evidence="1">
    <location>
        <begin position="12"/>
        <end position="31"/>
    </location>
</feature>
<keyword evidence="1" id="KW-0812">Transmembrane</keyword>
<keyword evidence="1" id="KW-0472">Membrane</keyword>
<feature type="transmembrane region" description="Helical" evidence="1">
    <location>
        <begin position="84"/>
        <end position="106"/>
    </location>
</feature>
<evidence type="ECO:0000313" key="2">
    <source>
        <dbReference type="EMBL" id="RRO07337.1"/>
    </source>
</evidence>
<dbReference type="EMBL" id="QHJS02000180">
    <property type="protein sequence ID" value="RRO07337.1"/>
    <property type="molecule type" value="Genomic_DNA"/>
</dbReference>
<dbReference type="RefSeq" id="WP_116156660.1">
    <property type="nucleotide sequence ID" value="NZ_QHJS02000180.1"/>
</dbReference>
<comment type="caution">
    <text evidence="2">The sequence shown here is derived from an EMBL/GenBank/DDBJ whole genome shotgun (WGS) entry which is preliminary data.</text>
</comment>
<organism evidence="2 3">
    <name type="scientific">Pectobacterium aquaticum</name>
    <dbReference type="NCBI Taxonomy" id="2204145"/>
    <lineage>
        <taxon>Bacteria</taxon>
        <taxon>Pseudomonadati</taxon>
        <taxon>Pseudomonadota</taxon>
        <taxon>Gammaproteobacteria</taxon>
        <taxon>Enterobacterales</taxon>
        <taxon>Pectobacteriaceae</taxon>
        <taxon>Pectobacterium</taxon>
    </lineage>
</organism>
<sequence length="153" mass="17856">MISNDIILNSSSFMMLFFLSLWGVCFFIFVYRNLGGPKVGKDSLLYFNFIFFKHNILSNCALIFLVLGYIAAAIAEYRREFNSFLLMSNLAGGVSFFFFALYGKYFYQGLIDDEKSFFFIRIFLTKLDLSFGAIFLWLSRFAYITWLTVFISN</sequence>
<reference evidence="2 3" key="1">
    <citation type="submission" date="2018-11" db="EMBL/GenBank/DDBJ databases">
        <title>Draft genome sequences of proposed Pectobacterium aquaticum sp. nov. isolated in France from fresh water.</title>
        <authorList>
            <person name="Pedron J."/>
            <person name="Barny M.A."/>
        </authorList>
    </citation>
    <scope>NUCLEOTIDE SEQUENCE [LARGE SCALE GENOMIC DNA]</scope>
    <source>
        <strain evidence="2 3">A127-S21-F16</strain>
    </source>
</reference>
<accession>A0AA93AI54</accession>
<evidence type="ECO:0000256" key="1">
    <source>
        <dbReference type="SAM" id="Phobius"/>
    </source>
</evidence>
<evidence type="ECO:0000313" key="3">
    <source>
        <dbReference type="Proteomes" id="UP000256540"/>
    </source>
</evidence>
<feature type="transmembrane region" description="Helical" evidence="1">
    <location>
        <begin position="51"/>
        <end position="72"/>
    </location>
</feature>
<protein>
    <submittedName>
        <fullName evidence="2">Uncharacterized protein</fullName>
    </submittedName>
</protein>
<gene>
    <name evidence="2" type="ORF">DMB84_020935</name>
</gene>
<keyword evidence="1" id="KW-1133">Transmembrane helix</keyword>
<dbReference type="AlphaFoldDB" id="A0AA93AI54"/>
<feature type="transmembrane region" description="Helical" evidence="1">
    <location>
        <begin position="118"/>
        <end position="138"/>
    </location>
</feature>
<proteinExistence type="predicted"/>
<name>A0AA93AI54_9GAMM</name>